<dbReference type="InterPro" id="IPR036390">
    <property type="entry name" value="WH_DNA-bd_sf"/>
</dbReference>
<dbReference type="EMBL" id="FTNT01000002">
    <property type="protein sequence ID" value="SIR79955.1"/>
    <property type="molecule type" value="Genomic_DNA"/>
</dbReference>
<organism evidence="2 3">
    <name type="scientific">Williamsia sterculiae</name>
    <dbReference type="NCBI Taxonomy" id="1344003"/>
    <lineage>
        <taxon>Bacteria</taxon>
        <taxon>Bacillati</taxon>
        <taxon>Actinomycetota</taxon>
        <taxon>Actinomycetes</taxon>
        <taxon>Mycobacteriales</taxon>
        <taxon>Nocardiaceae</taxon>
        <taxon>Williamsia</taxon>
    </lineage>
</organism>
<dbReference type="Gene3D" id="1.10.10.10">
    <property type="entry name" value="Winged helix-like DNA-binding domain superfamily/Winged helix DNA-binding domain"/>
    <property type="match status" value="1"/>
</dbReference>
<keyword evidence="3" id="KW-1185">Reference proteome</keyword>
<dbReference type="InterPro" id="IPR000835">
    <property type="entry name" value="HTH_MarR-typ"/>
</dbReference>
<evidence type="ECO:0000313" key="2">
    <source>
        <dbReference type="EMBL" id="SIR79955.1"/>
    </source>
</evidence>
<dbReference type="Proteomes" id="UP000186218">
    <property type="component" value="Unassembled WGS sequence"/>
</dbReference>
<dbReference type="SMART" id="SM00347">
    <property type="entry name" value="HTH_MARR"/>
    <property type="match status" value="1"/>
</dbReference>
<dbReference type="InterPro" id="IPR039422">
    <property type="entry name" value="MarR/SlyA-like"/>
</dbReference>
<gene>
    <name evidence="2" type="ORF">SAMN05445060_0952</name>
</gene>
<name>A0A1N7DW58_9NOCA</name>
<dbReference type="PROSITE" id="PS50995">
    <property type="entry name" value="HTH_MARR_2"/>
    <property type="match status" value="1"/>
</dbReference>
<evidence type="ECO:0000259" key="1">
    <source>
        <dbReference type="PROSITE" id="PS50995"/>
    </source>
</evidence>
<proteinExistence type="predicted"/>
<dbReference type="STRING" id="1344003.SAMN05445060_0952"/>
<dbReference type="GO" id="GO:0006950">
    <property type="term" value="P:response to stress"/>
    <property type="evidence" value="ECO:0007669"/>
    <property type="project" value="TreeGrafter"/>
</dbReference>
<protein>
    <submittedName>
        <fullName evidence="2">Transcriptional regulator, MarR family</fullName>
    </submittedName>
</protein>
<dbReference type="Pfam" id="PF12802">
    <property type="entry name" value="MarR_2"/>
    <property type="match status" value="1"/>
</dbReference>
<dbReference type="PANTHER" id="PTHR33164:SF43">
    <property type="entry name" value="HTH-TYPE TRANSCRIPTIONAL REPRESSOR YETL"/>
    <property type="match status" value="1"/>
</dbReference>
<feature type="domain" description="HTH marR-type" evidence="1">
    <location>
        <begin position="1"/>
        <end position="142"/>
    </location>
</feature>
<reference evidence="2 3" key="1">
    <citation type="submission" date="2017-01" db="EMBL/GenBank/DDBJ databases">
        <authorList>
            <person name="Mah S.A."/>
            <person name="Swanson W.J."/>
            <person name="Moy G.W."/>
            <person name="Vacquier V.D."/>
        </authorList>
    </citation>
    <scope>NUCLEOTIDE SEQUENCE [LARGE SCALE GENOMIC DNA]</scope>
    <source>
        <strain evidence="2 3">CPCC 203464</strain>
    </source>
</reference>
<dbReference type="GO" id="GO:0003700">
    <property type="term" value="F:DNA-binding transcription factor activity"/>
    <property type="evidence" value="ECO:0007669"/>
    <property type="project" value="InterPro"/>
</dbReference>
<dbReference type="AlphaFoldDB" id="A0A1N7DW58"/>
<dbReference type="PANTHER" id="PTHR33164">
    <property type="entry name" value="TRANSCRIPTIONAL REGULATOR, MARR FAMILY"/>
    <property type="match status" value="1"/>
</dbReference>
<dbReference type="InterPro" id="IPR036388">
    <property type="entry name" value="WH-like_DNA-bd_sf"/>
</dbReference>
<sequence>MPDKHRAPDLEAAGSWAKKYTVASRVLMEAVLRPYGLGGMQWYVLTLLEANGPLGQRELTSMLELERATLSGIVGALTRKELVEQVADTHDKRQKVLHLTTAGTALLRTVPDPIELITTVAFDGMDHADIDTAHRVLRHATQRLNDYRKEALS</sequence>
<evidence type="ECO:0000313" key="3">
    <source>
        <dbReference type="Proteomes" id="UP000186218"/>
    </source>
</evidence>
<accession>A0A1N7DW58</accession>
<dbReference type="RefSeq" id="WP_076476992.1">
    <property type="nucleotide sequence ID" value="NZ_FTNT01000002.1"/>
</dbReference>
<dbReference type="SUPFAM" id="SSF46785">
    <property type="entry name" value="Winged helix' DNA-binding domain"/>
    <property type="match status" value="1"/>
</dbReference>